<comment type="cofactor">
    <cofactor evidence="11">
        <name>FAD</name>
        <dbReference type="ChEBI" id="CHEBI:57692"/>
    </cofactor>
    <text evidence="11">Binds 1 FAD per subunit.</text>
</comment>
<dbReference type="Gene3D" id="3.40.50.80">
    <property type="entry name" value="Nucleotide-binding domain of ferredoxin-NADP reductase (FNR) module"/>
    <property type="match status" value="1"/>
</dbReference>
<dbReference type="InterPro" id="IPR017938">
    <property type="entry name" value="Riboflavin_synthase-like_b-brl"/>
</dbReference>
<dbReference type="Pfam" id="PF10418">
    <property type="entry name" value="DHODB_Fe-S_bind"/>
    <property type="match status" value="1"/>
</dbReference>
<dbReference type="GO" id="GO:0006221">
    <property type="term" value="P:pyrimidine nucleotide biosynthetic process"/>
    <property type="evidence" value="ECO:0007669"/>
    <property type="project" value="InterPro"/>
</dbReference>
<feature type="binding site" evidence="12">
    <location>
        <position position="263"/>
    </location>
    <ligand>
        <name>[2Fe-2S] cluster</name>
        <dbReference type="ChEBI" id="CHEBI:190135"/>
    </ligand>
</feature>
<keyword evidence="8 12" id="KW-0408">Iron</keyword>
<comment type="cofactor">
    <cofactor evidence="10">
        <name>[2Fe-2S] cluster</name>
        <dbReference type="ChEBI" id="CHEBI:190135"/>
    </cofactor>
</comment>
<dbReference type="SUPFAM" id="SSF52343">
    <property type="entry name" value="Ferredoxin reductase-like, C-terminal NADP-linked domain"/>
    <property type="match status" value="1"/>
</dbReference>
<evidence type="ECO:0000256" key="6">
    <source>
        <dbReference type="ARBA" id="ARBA00022827"/>
    </source>
</evidence>
<comment type="similarity">
    <text evidence="1">Belongs to the PyrK family.</text>
</comment>
<dbReference type="InterPro" id="IPR037117">
    <property type="entry name" value="Dihydroorotate_DH_ele_sf"/>
</dbReference>
<evidence type="ECO:0000256" key="9">
    <source>
        <dbReference type="ARBA" id="ARBA00023014"/>
    </source>
</evidence>
<evidence type="ECO:0000256" key="5">
    <source>
        <dbReference type="ARBA" id="ARBA00022723"/>
    </source>
</evidence>
<organism evidence="14 15">
    <name type="scientific">Povalibacter uvarum</name>
    <dbReference type="NCBI Taxonomy" id="732238"/>
    <lineage>
        <taxon>Bacteria</taxon>
        <taxon>Pseudomonadati</taxon>
        <taxon>Pseudomonadota</taxon>
        <taxon>Gammaproteobacteria</taxon>
        <taxon>Steroidobacterales</taxon>
        <taxon>Steroidobacteraceae</taxon>
        <taxon>Povalibacter</taxon>
    </lineage>
</organism>
<protein>
    <submittedName>
        <fullName evidence="14">Dihydroorotate dehydrogenase electron transfer subunit</fullName>
    </submittedName>
</protein>
<dbReference type="InterPro" id="IPR039261">
    <property type="entry name" value="FNR_nucleotide-bd"/>
</dbReference>
<proteinExistence type="inferred from homology"/>
<evidence type="ECO:0000256" key="11">
    <source>
        <dbReference type="PIRSR" id="PIRSR006816-1"/>
    </source>
</evidence>
<dbReference type="PROSITE" id="PS51384">
    <property type="entry name" value="FAD_FR"/>
    <property type="match status" value="1"/>
</dbReference>
<reference evidence="14 15" key="1">
    <citation type="submission" date="2020-08" db="EMBL/GenBank/DDBJ databases">
        <title>Genomic Encyclopedia of Type Strains, Phase IV (KMG-IV): sequencing the most valuable type-strain genomes for metagenomic binning, comparative biology and taxonomic classification.</title>
        <authorList>
            <person name="Goeker M."/>
        </authorList>
    </citation>
    <scope>NUCLEOTIDE SEQUENCE [LARGE SCALE GENOMIC DNA]</scope>
    <source>
        <strain evidence="14 15">DSM 26723</strain>
    </source>
</reference>
<dbReference type="EMBL" id="JACHHZ010000004">
    <property type="protein sequence ID" value="MBB6094786.1"/>
    <property type="molecule type" value="Genomic_DNA"/>
</dbReference>
<evidence type="ECO:0000259" key="13">
    <source>
        <dbReference type="PROSITE" id="PS51384"/>
    </source>
</evidence>
<evidence type="ECO:0000256" key="4">
    <source>
        <dbReference type="ARBA" id="ARBA00022714"/>
    </source>
</evidence>
<keyword evidence="6 11" id="KW-0274">FAD</keyword>
<keyword evidence="9 12" id="KW-0411">Iron-sulfur</keyword>
<evidence type="ECO:0000256" key="2">
    <source>
        <dbReference type="ARBA" id="ARBA00022448"/>
    </source>
</evidence>
<dbReference type="Gene3D" id="2.40.30.10">
    <property type="entry name" value="Translation factors"/>
    <property type="match status" value="1"/>
</dbReference>
<name>A0A841HPI9_9GAMM</name>
<evidence type="ECO:0000256" key="10">
    <source>
        <dbReference type="ARBA" id="ARBA00034078"/>
    </source>
</evidence>
<dbReference type="PANTHER" id="PTHR43513">
    <property type="entry name" value="DIHYDROOROTATE DEHYDROGENASE B (NAD(+)), ELECTRON TRANSFER SUBUNIT"/>
    <property type="match status" value="1"/>
</dbReference>
<dbReference type="InterPro" id="IPR012165">
    <property type="entry name" value="Cyt_c3_hydrogenase_gsu"/>
</dbReference>
<evidence type="ECO:0000256" key="1">
    <source>
        <dbReference type="ARBA" id="ARBA00006422"/>
    </source>
</evidence>
<dbReference type="Proteomes" id="UP000588068">
    <property type="component" value="Unassembled WGS sequence"/>
</dbReference>
<dbReference type="Gene3D" id="2.10.240.10">
    <property type="entry name" value="Dihydroorotate dehydrogenase, electron transfer subunit"/>
    <property type="match status" value="1"/>
</dbReference>
<feature type="binding site" evidence="12">
    <location>
        <position position="282"/>
    </location>
    <ligand>
        <name>[2Fe-2S] cluster</name>
        <dbReference type="ChEBI" id="CHEBI:190135"/>
    </ligand>
</feature>
<evidence type="ECO:0000313" key="15">
    <source>
        <dbReference type="Proteomes" id="UP000588068"/>
    </source>
</evidence>
<dbReference type="RefSeq" id="WP_184334187.1">
    <property type="nucleotide sequence ID" value="NZ_JACHHZ010000004.1"/>
</dbReference>
<feature type="binding site" evidence="12">
    <location>
        <position position="258"/>
    </location>
    <ligand>
        <name>[2Fe-2S] cluster</name>
        <dbReference type="ChEBI" id="CHEBI:190135"/>
    </ligand>
</feature>
<evidence type="ECO:0000256" key="3">
    <source>
        <dbReference type="ARBA" id="ARBA00022630"/>
    </source>
</evidence>
<dbReference type="InterPro" id="IPR019480">
    <property type="entry name" value="Dihydroorotate_DH_Fe-S-bd"/>
</dbReference>
<gene>
    <name evidence="14" type="ORF">HNQ60_003673</name>
</gene>
<feature type="domain" description="FAD-binding FR-type" evidence="13">
    <location>
        <begin position="7"/>
        <end position="110"/>
    </location>
</feature>
<dbReference type="PANTHER" id="PTHR43513:SF3">
    <property type="entry name" value="DIHYDROOROTATE DEHYDROGENASE B (NAD(+)), ELECTRON TRANSFER SUBUNIT-RELATED"/>
    <property type="match status" value="1"/>
</dbReference>
<dbReference type="InterPro" id="IPR017927">
    <property type="entry name" value="FAD-bd_FR_type"/>
</dbReference>
<dbReference type="GO" id="GO:0016491">
    <property type="term" value="F:oxidoreductase activity"/>
    <property type="evidence" value="ECO:0007669"/>
    <property type="project" value="InterPro"/>
</dbReference>
<dbReference type="SUPFAM" id="SSF63380">
    <property type="entry name" value="Riboflavin synthase domain-like"/>
    <property type="match status" value="1"/>
</dbReference>
<feature type="binding site" evidence="12">
    <location>
        <position position="266"/>
    </location>
    <ligand>
        <name>[2Fe-2S] cluster</name>
        <dbReference type="ChEBI" id="CHEBI:190135"/>
    </ligand>
</feature>
<dbReference type="GO" id="GO:0050660">
    <property type="term" value="F:flavin adenine dinucleotide binding"/>
    <property type="evidence" value="ECO:0007669"/>
    <property type="project" value="InterPro"/>
</dbReference>
<evidence type="ECO:0000256" key="7">
    <source>
        <dbReference type="ARBA" id="ARBA00022982"/>
    </source>
</evidence>
<keyword evidence="4 12" id="KW-0001">2Fe-2S</keyword>
<evidence type="ECO:0000313" key="14">
    <source>
        <dbReference type="EMBL" id="MBB6094786.1"/>
    </source>
</evidence>
<accession>A0A841HPI9</accession>
<dbReference type="InterPro" id="IPR050353">
    <property type="entry name" value="PyrK_electron_transfer"/>
</dbReference>
<keyword evidence="2" id="KW-0813">Transport</keyword>
<dbReference type="GO" id="GO:0051537">
    <property type="term" value="F:2 iron, 2 sulfur cluster binding"/>
    <property type="evidence" value="ECO:0007669"/>
    <property type="project" value="UniProtKB-KW"/>
</dbReference>
<keyword evidence="3 11" id="KW-0285">Flavoprotein</keyword>
<dbReference type="GO" id="GO:0046872">
    <property type="term" value="F:metal ion binding"/>
    <property type="evidence" value="ECO:0007669"/>
    <property type="project" value="UniProtKB-KW"/>
</dbReference>
<keyword evidence="15" id="KW-1185">Reference proteome</keyword>
<dbReference type="PIRSF" id="PIRSF006816">
    <property type="entry name" value="Cyc3_hyd_g"/>
    <property type="match status" value="1"/>
</dbReference>
<comment type="cofactor">
    <cofactor evidence="12">
        <name>[2Fe-2S] cluster</name>
        <dbReference type="ChEBI" id="CHEBI:190135"/>
    </cofactor>
    <text evidence="12">Binds 1 [2Fe-2S] cluster per subunit.</text>
</comment>
<sequence length="296" mass="31219">MTHTDKSHRGTIFVEDAEVIAQDAFEASQFILKLKAPKCAAAAKPGAFVHLSCDESLPMRRPLSIMRVDAGRGTIEVLYKIVGPGLQLLSGKKAGDRISALGPIGNGFVPHRERPRTLLVGGGVGIPPMVFLTEALRERDDADWKPLVLMGSEVPFPFRARPSTILVPGMPEGAIACMPMLDEWGVPSRLASLAGYAGCYDGYVTDLAAAWLSSLDQTALDEVGMFACGPTPMLKAAAAVARRFGIPCQVSLEEFMACAVGGCAGCGVKVTTPDGPAMKRVCVDGPVFDAQAVFAA</sequence>
<feature type="binding site" evidence="11">
    <location>
        <begin position="61"/>
        <end position="64"/>
    </location>
    <ligand>
        <name>FAD</name>
        <dbReference type="ChEBI" id="CHEBI:57692"/>
    </ligand>
</feature>
<evidence type="ECO:0000256" key="8">
    <source>
        <dbReference type="ARBA" id="ARBA00023004"/>
    </source>
</evidence>
<dbReference type="AlphaFoldDB" id="A0A841HPI9"/>
<dbReference type="CDD" id="cd06218">
    <property type="entry name" value="DHOD_e_trans"/>
    <property type="match status" value="1"/>
</dbReference>
<evidence type="ECO:0000256" key="12">
    <source>
        <dbReference type="PIRSR" id="PIRSR006816-2"/>
    </source>
</evidence>
<keyword evidence="7" id="KW-0249">Electron transport</keyword>
<comment type="caution">
    <text evidence="14">The sequence shown here is derived from an EMBL/GenBank/DDBJ whole genome shotgun (WGS) entry which is preliminary data.</text>
</comment>
<keyword evidence="5 12" id="KW-0479">Metal-binding</keyword>